<evidence type="ECO:0000313" key="3">
    <source>
        <dbReference type="Proteomes" id="UP001314170"/>
    </source>
</evidence>
<name>A0AAV1S2C1_9ROSI</name>
<dbReference type="Proteomes" id="UP001314170">
    <property type="component" value="Unassembled WGS sequence"/>
</dbReference>
<dbReference type="AlphaFoldDB" id="A0AAV1S2C1"/>
<dbReference type="EMBL" id="CAWUPB010001161">
    <property type="protein sequence ID" value="CAK7344103.1"/>
    <property type="molecule type" value="Genomic_DNA"/>
</dbReference>
<proteinExistence type="predicted"/>
<organism evidence="2 3">
    <name type="scientific">Dovyalis caffra</name>
    <dbReference type="NCBI Taxonomy" id="77055"/>
    <lineage>
        <taxon>Eukaryota</taxon>
        <taxon>Viridiplantae</taxon>
        <taxon>Streptophyta</taxon>
        <taxon>Embryophyta</taxon>
        <taxon>Tracheophyta</taxon>
        <taxon>Spermatophyta</taxon>
        <taxon>Magnoliopsida</taxon>
        <taxon>eudicotyledons</taxon>
        <taxon>Gunneridae</taxon>
        <taxon>Pentapetalae</taxon>
        <taxon>rosids</taxon>
        <taxon>fabids</taxon>
        <taxon>Malpighiales</taxon>
        <taxon>Salicaceae</taxon>
        <taxon>Flacourtieae</taxon>
        <taxon>Dovyalis</taxon>
    </lineage>
</organism>
<dbReference type="PANTHER" id="PTHR45868">
    <property type="entry name" value="HEAVY METAL-ASSOCIATED ISOPRENYLATED PLANT PROTEIN 33-RELATED"/>
    <property type="match status" value="1"/>
</dbReference>
<reference evidence="2 3" key="1">
    <citation type="submission" date="2024-01" db="EMBL/GenBank/DDBJ databases">
        <authorList>
            <person name="Waweru B."/>
        </authorList>
    </citation>
    <scope>NUCLEOTIDE SEQUENCE [LARGE SCALE GENOMIC DNA]</scope>
</reference>
<keyword evidence="1" id="KW-0479">Metal-binding</keyword>
<evidence type="ECO:0000256" key="1">
    <source>
        <dbReference type="ARBA" id="ARBA00022723"/>
    </source>
</evidence>
<dbReference type="Gene3D" id="3.30.70.100">
    <property type="match status" value="1"/>
</dbReference>
<comment type="caution">
    <text evidence="2">The sequence shown here is derived from an EMBL/GenBank/DDBJ whole genome shotgun (WGS) entry which is preliminary data.</text>
</comment>
<accession>A0AAV1S2C1</accession>
<keyword evidence="3" id="KW-1185">Reference proteome</keyword>
<sequence>MESKKLDGNIRSSLHKNDDKANLKKYFAFSIHIYERFYYDDHLHHLLSPSITPTCSTRLPWGDMGGRFFLVGAGKGGVVEVRETNEEVGGRLLYISKIVMDSNPLLNGGKFSLLIGDGRRPSFISDGPTDPRGPLEFLDGPLKALGPEVFSHFDGPGTNSRNIHFLKNFDPSSVYTVNIKTEHQLVLVSGRVDSATLIKKLVKSGKRAELWHPSPKKKLNQEQPNSNQLQFLANNFNAPQNQFMYPASTNNETDNMMSYGDYQNQNVALKDMNAGRGQNLMAATRMRNFYMDDDNFVGSGRLGHDFAYMMGREDYQGNGTGFVGLGGHDFNGMPTYEQKYLPSMIMTKKQQRYHYDHPATEMHNIYMKDPHTGSDMMTNDIFMYQPYMMDHASSTYPPYTDYHHFHAMPYPYY</sequence>
<protein>
    <submittedName>
        <fullName evidence="2">Uncharacterized protein</fullName>
    </submittedName>
</protein>
<gene>
    <name evidence="2" type="ORF">DCAF_LOCUS17623</name>
</gene>
<evidence type="ECO:0000313" key="2">
    <source>
        <dbReference type="EMBL" id="CAK7344103.1"/>
    </source>
</evidence>
<dbReference type="GO" id="GO:0046872">
    <property type="term" value="F:metal ion binding"/>
    <property type="evidence" value="ECO:0007669"/>
    <property type="project" value="UniProtKB-KW"/>
</dbReference>
<dbReference type="PANTHER" id="PTHR45868:SF32">
    <property type="entry name" value="HMA DOMAIN-CONTAINING PROTEIN"/>
    <property type="match status" value="1"/>
</dbReference>